<dbReference type="EMBL" id="LUCM01006101">
    <property type="protein sequence ID" value="KAA0191824.1"/>
    <property type="molecule type" value="Genomic_DNA"/>
</dbReference>
<gene>
    <name evidence="2" type="ORF">FBUS_09163</name>
</gene>
<comment type="caution">
    <text evidence="2">The sequence shown here is derived from an EMBL/GenBank/DDBJ whole genome shotgun (WGS) entry which is preliminary data.</text>
</comment>
<evidence type="ECO:0000313" key="3">
    <source>
        <dbReference type="Proteomes" id="UP000728185"/>
    </source>
</evidence>
<evidence type="ECO:0000256" key="1">
    <source>
        <dbReference type="SAM" id="Coils"/>
    </source>
</evidence>
<accession>A0A8E0VJH6</accession>
<name>A0A8E0VJH6_9TREM</name>
<feature type="coiled-coil region" evidence="1">
    <location>
        <begin position="34"/>
        <end position="114"/>
    </location>
</feature>
<proteinExistence type="predicted"/>
<organism evidence="2 3">
    <name type="scientific">Fasciolopsis buskii</name>
    <dbReference type="NCBI Taxonomy" id="27845"/>
    <lineage>
        <taxon>Eukaryota</taxon>
        <taxon>Metazoa</taxon>
        <taxon>Spiralia</taxon>
        <taxon>Lophotrochozoa</taxon>
        <taxon>Platyhelminthes</taxon>
        <taxon>Trematoda</taxon>
        <taxon>Digenea</taxon>
        <taxon>Plagiorchiida</taxon>
        <taxon>Echinostomata</taxon>
        <taxon>Echinostomatoidea</taxon>
        <taxon>Fasciolidae</taxon>
        <taxon>Fasciolopsis</taxon>
    </lineage>
</organism>
<keyword evidence="3" id="KW-1185">Reference proteome</keyword>
<sequence>MTISKASHNGQNRLIETQGLNDKNVDRVYDYGGRGRAQKKIEKLEQLLKLAKSDYKQLGGGPTEDELREREELQAADRELEECRIQLEYERLRREKLEARLDVAQKQVATLSARLTSAQTSPRTSETSSVSCLICLDIHNA</sequence>
<dbReference type="AlphaFoldDB" id="A0A8E0VJH6"/>
<reference evidence="2" key="1">
    <citation type="submission" date="2019-05" db="EMBL/GenBank/DDBJ databases">
        <title>Annotation for the trematode Fasciolopsis buski.</title>
        <authorList>
            <person name="Choi Y.-J."/>
        </authorList>
    </citation>
    <scope>NUCLEOTIDE SEQUENCE</scope>
    <source>
        <strain evidence="2">HT</strain>
        <tissue evidence="2">Whole worm</tissue>
    </source>
</reference>
<evidence type="ECO:0000313" key="2">
    <source>
        <dbReference type="EMBL" id="KAA0191824.1"/>
    </source>
</evidence>
<dbReference type="Proteomes" id="UP000728185">
    <property type="component" value="Unassembled WGS sequence"/>
</dbReference>
<protein>
    <submittedName>
        <fullName evidence="2">Uncharacterized protein</fullName>
    </submittedName>
</protein>
<keyword evidence="1" id="KW-0175">Coiled coil</keyword>